<organism evidence="2 3">
    <name type="scientific">Rhizobium pisi</name>
    <dbReference type="NCBI Taxonomy" id="574561"/>
    <lineage>
        <taxon>Bacteria</taxon>
        <taxon>Pseudomonadati</taxon>
        <taxon>Pseudomonadota</taxon>
        <taxon>Alphaproteobacteria</taxon>
        <taxon>Hyphomicrobiales</taxon>
        <taxon>Rhizobiaceae</taxon>
        <taxon>Rhizobium/Agrobacterium group</taxon>
        <taxon>Rhizobium</taxon>
    </lineage>
</organism>
<reference evidence="2 3" key="1">
    <citation type="submission" date="2018-11" db="EMBL/GenBank/DDBJ databases">
        <authorList>
            <person name="Huo Y."/>
        </authorList>
    </citation>
    <scope>NUCLEOTIDE SEQUENCE [LARGE SCALE GENOMIC DNA]</scope>
    <source>
        <strain evidence="2 3">DSM 30132</strain>
    </source>
</reference>
<dbReference type="SUPFAM" id="SSF48452">
    <property type="entry name" value="TPR-like"/>
    <property type="match status" value="1"/>
</dbReference>
<dbReference type="Proteomes" id="UP000277279">
    <property type="component" value="Unassembled WGS sequence"/>
</dbReference>
<evidence type="ECO:0000313" key="4">
    <source>
        <dbReference type="Proteomes" id="UP000518315"/>
    </source>
</evidence>
<dbReference type="RefSeq" id="WP_125846563.1">
    <property type="nucleotide sequence ID" value="NZ_JACHXH010000012.1"/>
</dbReference>
<dbReference type="Proteomes" id="UP000518315">
    <property type="component" value="Unassembled WGS sequence"/>
</dbReference>
<dbReference type="Gene3D" id="1.25.40.10">
    <property type="entry name" value="Tetratricopeptide repeat domain"/>
    <property type="match status" value="1"/>
</dbReference>
<keyword evidence="4" id="KW-1185">Reference proteome</keyword>
<reference evidence="1 4" key="2">
    <citation type="submission" date="2020-08" db="EMBL/GenBank/DDBJ databases">
        <title>Genomic Encyclopedia of Type Strains, Phase III (KMG-III): the genomes of soil and plant-associated and newly described type strains.</title>
        <authorList>
            <person name="Whitman W."/>
        </authorList>
    </citation>
    <scope>NUCLEOTIDE SEQUENCE [LARGE SCALE GENOMIC DNA]</scope>
    <source>
        <strain evidence="1 4">CECT 4113</strain>
    </source>
</reference>
<accession>A0A3R9AC02</accession>
<name>A0A3R9AC02_9HYPH</name>
<dbReference type="OrthoDB" id="4045760at2"/>
<sequence>MMIQPHRYTSGRIALANLSTSIDGLERERAAGGSSESLLTLAKLLFLRGDVLGRIADHDRGESIAAEAIDMSSNCARALYVRAQMAGRFHRFAKAKALLAQALVAGYSRQEIEAERAALLQATGYYNEALVLRERLAKRNPRIDTLASLATLLAEMDQWGRAETYYAAALDADDGVSPFPCGQLLFEWGVSSMRRGDLDQAEAVFAALDVVLPAHVPGRGHRAEVAFARGKLDLAESLVTPLLEASDDPEYRALYAEILAACGDGRSARYAELAGEAYERLLARRPEAYADHAAAFFMGIGNRPKRALDLALVNLKLRDTPRSRKLLARASAAEQATRAREFAV</sequence>
<evidence type="ECO:0000313" key="1">
    <source>
        <dbReference type="EMBL" id="MBB3136048.1"/>
    </source>
</evidence>
<comment type="caution">
    <text evidence="2">The sequence shown here is derived from an EMBL/GenBank/DDBJ whole genome shotgun (WGS) entry which is preliminary data.</text>
</comment>
<protein>
    <submittedName>
        <fullName evidence="1">Tetratricopeptide (TPR) repeat protein</fullName>
    </submittedName>
</protein>
<dbReference type="InterPro" id="IPR011990">
    <property type="entry name" value="TPR-like_helical_dom_sf"/>
</dbReference>
<dbReference type="EMBL" id="RJJT01000012">
    <property type="protein sequence ID" value="RSB75898.1"/>
    <property type="molecule type" value="Genomic_DNA"/>
</dbReference>
<evidence type="ECO:0000313" key="2">
    <source>
        <dbReference type="EMBL" id="RSB75898.1"/>
    </source>
</evidence>
<evidence type="ECO:0000313" key="3">
    <source>
        <dbReference type="Proteomes" id="UP000277279"/>
    </source>
</evidence>
<dbReference type="AlphaFoldDB" id="A0A3R9AC02"/>
<dbReference type="EMBL" id="JACHXH010000012">
    <property type="protein sequence ID" value="MBB3136048.1"/>
    <property type="molecule type" value="Genomic_DNA"/>
</dbReference>
<gene>
    <name evidence="2" type="ORF">EFD55_19045</name>
    <name evidence="1" type="ORF">FHS26_003795</name>
</gene>
<proteinExistence type="predicted"/>